<evidence type="ECO:0000313" key="1">
    <source>
        <dbReference type="EMBL" id="SPO00576.1"/>
    </source>
</evidence>
<protein>
    <submittedName>
        <fullName evidence="1">Uncharacterized protein</fullName>
    </submittedName>
</protein>
<organism evidence="1 2">
    <name type="scientific">Cephalotrichum gorgonifer</name>
    <dbReference type="NCBI Taxonomy" id="2041049"/>
    <lineage>
        <taxon>Eukaryota</taxon>
        <taxon>Fungi</taxon>
        <taxon>Dikarya</taxon>
        <taxon>Ascomycota</taxon>
        <taxon>Pezizomycotina</taxon>
        <taxon>Sordariomycetes</taxon>
        <taxon>Hypocreomycetidae</taxon>
        <taxon>Microascales</taxon>
        <taxon>Microascaceae</taxon>
        <taxon>Cephalotrichum</taxon>
    </lineage>
</organism>
<name>A0AAE8MVQ9_9PEZI</name>
<gene>
    <name evidence="1" type="ORF">DNG_03324</name>
</gene>
<keyword evidence="2" id="KW-1185">Reference proteome</keyword>
<sequence length="14" mass="1656">MADAKATYFIWIPE</sequence>
<dbReference type="Proteomes" id="UP001187682">
    <property type="component" value="Unassembled WGS sequence"/>
</dbReference>
<comment type="caution">
    <text evidence="1">The sequence shown here is derived from an EMBL/GenBank/DDBJ whole genome shotgun (WGS) entry which is preliminary data.</text>
</comment>
<dbReference type="EMBL" id="ONZQ02000004">
    <property type="protein sequence ID" value="SPO00576.1"/>
    <property type="molecule type" value="Genomic_DNA"/>
</dbReference>
<proteinExistence type="predicted"/>
<accession>A0AAE8MVQ9</accession>
<evidence type="ECO:0000313" key="2">
    <source>
        <dbReference type="Proteomes" id="UP001187682"/>
    </source>
</evidence>
<reference evidence="1" key="1">
    <citation type="submission" date="2018-03" db="EMBL/GenBank/DDBJ databases">
        <authorList>
            <person name="Guldener U."/>
        </authorList>
    </citation>
    <scope>NUCLEOTIDE SEQUENCE</scope>
</reference>